<dbReference type="PANTHER" id="PTHR36115">
    <property type="entry name" value="PROLINE-RICH ANTIGEN HOMOLOG-RELATED"/>
    <property type="match status" value="1"/>
</dbReference>
<dbReference type="GO" id="GO:0005886">
    <property type="term" value="C:plasma membrane"/>
    <property type="evidence" value="ECO:0007669"/>
    <property type="project" value="UniProtKB-SubCell"/>
</dbReference>
<keyword evidence="2" id="KW-1003">Cell membrane</keyword>
<feature type="domain" description="RDD" evidence="7">
    <location>
        <begin position="30"/>
        <end position="150"/>
    </location>
</feature>
<accession>A0A1N7IUE6</accession>
<evidence type="ECO:0000313" key="8">
    <source>
        <dbReference type="EMBL" id="SIS40660.1"/>
    </source>
</evidence>
<dbReference type="RefSeq" id="WP_084194525.1">
    <property type="nucleotide sequence ID" value="NZ_FTOA01000001.1"/>
</dbReference>
<gene>
    <name evidence="8" type="ORF">SAMN05421779_101621</name>
</gene>
<feature type="transmembrane region" description="Helical" evidence="6">
    <location>
        <begin position="112"/>
        <end position="137"/>
    </location>
</feature>
<dbReference type="Pfam" id="PF06271">
    <property type="entry name" value="RDD"/>
    <property type="match status" value="1"/>
</dbReference>
<keyword evidence="4 6" id="KW-1133">Transmembrane helix</keyword>
<protein>
    <submittedName>
        <fullName evidence="8">Uncharacterized membrane protein YckC, RDD family</fullName>
    </submittedName>
</protein>
<dbReference type="AlphaFoldDB" id="A0A1N7IUE6"/>
<keyword evidence="5 6" id="KW-0472">Membrane</keyword>
<keyword evidence="3 6" id="KW-0812">Transmembrane</keyword>
<keyword evidence="9" id="KW-1185">Reference proteome</keyword>
<organism evidence="8 9">
    <name type="scientific">Insolitispirillum peregrinum</name>
    <dbReference type="NCBI Taxonomy" id="80876"/>
    <lineage>
        <taxon>Bacteria</taxon>
        <taxon>Pseudomonadati</taxon>
        <taxon>Pseudomonadota</taxon>
        <taxon>Alphaproteobacteria</taxon>
        <taxon>Rhodospirillales</taxon>
        <taxon>Novispirillaceae</taxon>
        <taxon>Insolitispirillum</taxon>
    </lineage>
</organism>
<evidence type="ECO:0000256" key="6">
    <source>
        <dbReference type="SAM" id="Phobius"/>
    </source>
</evidence>
<evidence type="ECO:0000256" key="2">
    <source>
        <dbReference type="ARBA" id="ARBA00022475"/>
    </source>
</evidence>
<evidence type="ECO:0000256" key="4">
    <source>
        <dbReference type="ARBA" id="ARBA00022989"/>
    </source>
</evidence>
<comment type="subcellular location">
    <subcellularLocation>
        <location evidence="1">Cell membrane</location>
        <topology evidence="1">Multi-pass membrane protein</topology>
    </subcellularLocation>
</comment>
<evidence type="ECO:0000256" key="5">
    <source>
        <dbReference type="ARBA" id="ARBA00023136"/>
    </source>
</evidence>
<sequence>MAPSSSHSSYGGRPLPDAMAAPFLYDGITLKRCFAYGIDLIILAMIGGLLWLGISTLSFMTLGLAGWFLWPLAPLVPLAYHTLLIIGPRGQTIGMRLMGIEVCTLEGSPLSFFHAVLMVALFYLTLTFPLLLAFTLFNSRRRALHDIFSGTLVINSDALR</sequence>
<evidence type="ECO:0000256" key="3">
    <source>
        <dbReference type="ARBA" id="ARBA00022692"/>
    </source>
</evidence>
<dbReference type="STRING" id="80876.SAMN05421779_101621"/>
<evidence type="ECO:0000256" key="1">
    <source>
        <dbReference type="ARBA" id="ARBA00004651"/>
    </source>
</evidence>
<evidence type="ECO:0000259" key="7">
    <source>
        <dbReference type="Pfam" id="PF06271"/>
    </source>
</evidence>
<name>A0A1N7IUE6_9PROT</name>
<proteinExistence type="predicted"/>
<dbReference type="InterPro" id="IPR051791">
    <property type="entry name" value="Pra-immunoreactive"/>
</dbReference>
<reference evidence="8 9" key="1">
    <citation type="submission" date="2017-01" db="EMBL/GenBank/DDBJ databases">
        <authorList>
            <person name="Mah S.A."/>
            <person name="Swanson W.J."/>
            <person name="Moy G.W."/>
            <person name="Vacquier V.D."/>
        </authorList>
    </citation>
    <scope>NUCLEOTIDE SEQUENCE [LARGE SCALE GENOMIC DNA]</scope>
    <source>
        <strain evidence="8 9">DSM 11589</strain>
    </source>
</reference>
<dbReference type="OrthoDB" id="7270324at2"/>
<dbReference type="EMBL" id="FTOA01000001">
    <property type="protein sequence ID" value="SIS40660.1"/>
    <property type="molecule type" value="Genomic_DNA"/>
</dbReference>
<evidence type="ECO:0000313" key="9">
    <source>
        <dbReference type="Proteomes" id="UP000185678"/>
    </source>
</evidence>
<feature type="transmembrane region" description="Helical" evidence="6">
    <location>
        <begin position="40"/>
        <end position="70"/>
    </location>
</feature>
<dbReference type="Proteomes" id="UP000185678">
    <property type="component" value="Unassembled WGS sequence"/>
</dbReference>
<dbReference type="InterPro" id="IPR010432">
    <property type="entry name" value="RDD"/>
</dbReference>
<dbReference type="PANTHER" id="PTHR36115:SF6">
    <property type="entry name" value="PROLINE-RICH ANTIGEN HOMOLOG"/>
    <property type="match status" value="1"/>
</dbReference>